<dbReference type="InterPro" id="IPR001599">
    <property type="entry name" value="Macroglobln_a2"/>
</dbReference>
<gene>
    <name evidence="6" type="ORF">IPMB12_07345</name>
</gene>
<dbReference type="InterPro" id="IPR002890">
    <property type="entry name" value="MG2"/>
</dbReference>
<evidence type="ECO:0000256" key="3">
    <source>
        <dbReference type="SAM" id="Phobius"/>
    </source>
</evidence>
<sequence>MGFLRFLLQLPYYIITIAIEAVIYFIIFILALLKAILWLFTPLIGSLQWKKPVWVSKFASGINYIGQSLKQKTGQYKTLIGSTIIVLAVAGISGNYLYHWYLNKPKPIDPAPIVVNTYSARYFAPTGNSSPLRIRFEGHYRSPAPLELMNNTFTEGVKLTPEIEGTWKWIRDTEISFSPKGSWPLGVQYKIELDDSLLFAPNHKLYDKSKVNTFTTRDFNYSISRSEFYQDPVKPEEKSVIFSVDFSHPVDKSTFEKNIALEMYEYVPDEPAKFIKPYEFTVTYNNENTQAWIRSTNIGLQEQQTFIQLSIHQGVGSTLGGNTSKATQQWGQSIPSLYSLNLSPISISLLEIDNQTMRQALILTFSHNVDVKDVAKIINVWQLPNTEPQKSYMVRYFDSLDSQYKNKLNVTSEDLANSKLLPLKPADSERQYQRQVSFEIKADQGSQLYVSLDKNLTSDGGYQLHDKYEEILRVPYYPRFLSFVSEGALLPLSGDQSLTFVSRNMSELKLDIERVLPEQLQHLVSFNRNQYQNMNFGYIGSEHFVEKFSLKQDIVGSPEEVIYTNVNLSKYLLDNDNKMRGVFLLKAYSKPLAQMQPVGDNDEEFEGEFEDEEPEELSYDPNNTGYTFQGSRFIVITDLGLINKTSLDGSHDIFVQSITSGQPVDKAKVSVVGENGVEITSALTDELGHVKFEPFQKLYNGIRPIMYLVEKEQDTSFLPVTSYDRDLNLSRFDVGGLSESLKGNELRAYLFSDRGIYRPGDTFNIGIMVKAQNWNIPLEGVYVEASIYDAKYNFVTSKRFPLDEFGFNEISYTTTESSPTGEWFVYLNIKTEVDYSEELESVLLGSTSVIIREFEPDKTTVTATFEPEVKIGWTSPDSLSAKIVAQNLFGTPAQDRVVESKLILEPAIPSFKQYASYSFYQSISSQRSSFNITLEAERTNDEGIAEIDLSSQLSSFEGTYTVRLLTDVFEADSGRSVAAVATTFVSNDEYLIGAKSDGNLNYIKRDAERSLDFIAIDSKLNQIQSENLTATVIEQRYLSVLVKQPSGVYKYESQRKDMTLSETPFVISDTRTIYPLDTSQPGNYILQLKDENGKVVYQTYYSIAGSANVTRSLDRNTELMLKIDRQEYQPGDEIEVSITSPYIGSGLITIERDQVYSWTWFTTTTTSSVQKITIPEGVEGNAYVNVQFIRGQNSDEIFMSPLSYGVIPFKVTNAKFNSGIKIDAPTLIKPGDVLPITIHSNDRQRVAIFAVDEGILQVSNYKLVNPLNYFIRKRALSVRTSQILDLILPKFNQLNTASAPGGDSDEYQSGDMLSAHLNPFKRKVDAPVAYWSGIVEVDGSKTVEYTVPDYFNGKIRIMAVSTGQMTMGAAQSSTTVRNDFVLTPNIPYFVAPGDTFDVSLGVANNLEMDSDQAIPITVTLTTTPHISIVGEATKQIDLAKSREGVVKFTLKATEQLGSGDMHFKASYAEHTTDRSVSTSVRPASQYRLQTVMGRMPSDSHTIDEFREMYKPYSQREALVSLSPLALSKGLSAYLDSYPHQCSEQLISKAIPSIIDNKHPELGLIKQSDKANVTALLNHLYQVLQIRQNTDGAIGTWYSTYSNDPFITLYTVHFLLEARDAGQVIPQKILNQANSYLRVIAENNRRDLNGLRLRAYAIYLLTRQNQITTSYLASIQTALNNIKDKASWNTDVTALYLASSYSMLKMDREAEKLLKPVWQQMQQAYDNAWWSHNYFDPLVINASNIYLISKHFPQKIADIPAQALENMVIMLNKGRYTTYSSATVILALDSYATQLKAEALSPETLTVSILEGKTSQEDKLKVIGQLQGLIAQGQFTENTTQIRFDNQTKLPAWYLVSEQGFDQGIQDKPITRGFEIIRQYTNAAGELIDHVSLGETINVNIKVRSLSQEALTNLAIVDLLPGGFDVVQQDISSRTNYMSNIVDNDTEYDGEDYEPGQRWVSPVQVKGSTWSPDYVDVREDRIIIYGAAHNGAVQQFSYQIKATNVGDYIVPSAFGEAMYDRDISAVSVGGQRIVVEPKK</sequence>
<dbReference type="InterPro" id="IPR041246">
    <property type="entry name" value="Bact_MG10"/>
</dbReference>
<feature type="domain" description="Alpha-2-macroglobulin bait region" evidence="4">
    <location>
        <begin position="1119"/>
        <end position="1258"/>
    </location>
</feature>
<dbReference type="KEGG" id="orb:IPMB12_07345"/>
<dbReference type="InterPro" id="IPR041203">
    <property type="entry name" value="Bact_A2M_MG5"/>
</dbReference>
<evidence type="ECO:0000313" key="7">
    <source>
        <dbReference type="Proteomes" id="UP000501168"/>
    </source>
</evidence>
<accession>A0A6G9IBB4</accession>
<dbReference type="SMART" id="SM01360">
    <property type="entry name" value="A2M"/>
    <property type="match status" value="1"/>
</dbReference>
<keyword evidence="2" id="KW-0732">Signal</keyword>
<dbReference type="GO" id="GO:0004866">
    <property type="term" value="F:endopeptidase inhibitor activity"/>
    <property type="evidence" value="ECO:0007669"/>
    <property type="project" value="InterPro"/>
</dbReference>
<reference evidence="6 7" key="1">
    <citation type="submission" date="2020-03" db="EMBL/GenBank/DDBJ databases">
        <title>Complete genome sequence of Orbus sp. IPMB12 (BCRC 80908).</title>
        <authorList>
            <person name="Lo W.-S."/>
            <person name="Chang T.-H."/>
            <person name="Kuo C.-H."/>
        </authorList>
    </citation>
    <scope>NUCLEOTIDE SEQUENCE [LARGE SCALE GENOMIC DNA]</scope>
    <source>
        <strain evidence="6 7">IPMB12</strain>
    </source>
</reference>
<dbReference type="RefSeq" id="WP_166916401.1">
    <property type="nucleotide sequence ID" value="NZ_CP050253.1"/>
</dbReference>
<dbReference type="Pfam" id="PF17972">
    <property type="entry name" value="bMG5"/>
    <property type="match status" value="1"/>
</dbReference>
<dbReference type="Pfam" id="PF01835">
    <property type="entry name" value="MG2"/>
    <property type="match status" value="1"/>
</dbReference>
<feature type="domain" description="Alpha-2-macroglobulin" evidence="5">
    <location>
        <begin position="1328"/>
        <end position="1420"/>
    </location>
</feature>
<dbReference type="Pfam" id="PF17973">
    <property type="entry name" value="bMG10"/>
    <property type="match status" value="1"/>
</dbReference>
<dbReference type="SMART" id="SM01359">
    <property type="entry name" value="A2M_N_2"/>
    <property type="match status" value="1"/>
</dbReference>
<dbReference type="Gene3D" id="2.60.40.3710">
    <property type="match status" value="1"/>
</dbReference>
<name>A0A6G9IBB4_9GAMM</name>
<dbReference type="Gene3D" id="1.50.10.20">
    <property type="match status" value="1"/>
</dbReference>
<dbReference type="EMBL" id="CP050253">
    <property type="protein sequence ID" value="QIQ21513.1"/>
    <property type="molecule type" value="Genomic_DNA"/>
</dbReference>
<evidence type="ECO:0000259" key="5">
    <source>
        <dbReference type="SMART" id="SM01360"/>
    </source>
</evidence>
<keyword evidence="7" id="KW-1185">Reference proteome</keyword>
<feature type="transmembrane region" description="Helical" evidence="3">
    <location>
        <begin position="79"/>
        <end position="101"/>
    </location>
</feature>
<evidence type="ECO:0000256" key="2">
    <source>
        <dbReference type="ARBA" id="ARBA00022729"/>
    </source>
</evidence>
<evidence type="ECO:0000313" key="6">
    <source>
        <dbReference type="EMBL" id="QIQ21513.1"/>
    </source>
</evidence>
<keyword evidence="3" id="KW-0472">Membrane</keyword>
<protein>
    <submittedName>
        <fullName evidence="6">Alpha-2-macroglobulin family protein</fullName>
    </submittedName>
</protein>
<proteinExistence type="inferred from homology"/>
<dbReference type="Pfam" id="PF11974">
    <property type="entry name" value="bMG3"/>
    <property type="match status" value="1"/>
</dbReference>
<dbReference type="PANTHER" id="PTHR40094:SF1">
    <property type="entry name" value="UBIQUITIN DOMAIN-CONTAINING PROTEIN"/>
    <property type="match status" value="1"/>
</dbReference>
<keyword evidence="3" id="KW-1133">Transmembrane helix</keyword>
<keyword evidence="3" id="KW-0812">Transmembrane</keyword>
<organism evidence="6 7">
    <name type="scientific">Zophobihabitans entericus</name>
    <dbReference type="NCBI Taxonomy" id="1635327"/>
    <lineage>
        <taxon>Bacteria</taxon>
        <taxon>Pseudomonadati</taxon>
        <taxon>Pseudomonadota</taxon>
        <taxon>Gammaproteobacteria</taxon>
        <taxon>Orbales</taxon>
        <taxon>Orbaceae</taxon>
        <taxon>Zophobihabitans</taxon>
    </lineage>
</organism>
<dbReference type="InterPro" id="IPR011625">
    <property type="entry name" value="A2M_N_BRD"/>
</dbReference>
<dbReference type="PANTHER" id="PTHR40094">
    <property type="entry name" value="ALPHA-2-MACROGLOBULIN HOMOLOG"/>
    <property type="match status" value="1"/>
</dbReference>
<dbReference type="CDD" id="cd02891">
    <property type="entry name" value="A2M_like"/>
    <property type="match status" value="1"/>
</dbReference>
<dbReference type="InterPro" id="IPR021868">
    <property type="entry name" value="Alpha_2_Macroglob_MG3"/>
</dbReference>
<dbReference type="Pfam" id="PF07703">
    <property type="entry name" value="A2M_BRD"/>
    <property type="match status" value="1"/>
</dbReference>
<dbReference type="InterPro" id="IPR008930">
    <property type="entry name" value="Terpenoid_cyclase/PrenylTrfase"/>
</dbReference>
<dbReference type="SUPFAM" id="SSF48239">
    <property type="entry name" value="Terpenoid cyclases/Protein prenyltransferases"/>
    <property type="match status" value="1"/>
</dbReference>
<feature type="transmembrane region" description="Helical" evidence="3">
    <location>
        <begin position="12"/>
        <end position="40"/>
    </location>
</feature>
<comment type="similarity">
    <text evidence="1">Belongs to the protease inhibitor I39 (alpha-2-macroglobulin) family. Bacterial alpha-2-macroglobulin subfamily.</text>
</comment>
<dbReference type="Gene3D" id="2.60.40.1930">
    <property type="match status" value="1"/>
</dbReference>
<evidence type="ECO:0000256" key="1">
    <source>
        <dbReference type="ARBA" id="ARBA00010556"/>
    </source>
</evidence>
<dbReference type="InParanoid" id="A0A6G9IBB4"/>
<dbReference type="Pfam" id="PF00207">
    <property type="entry name" value="A2M"/>
    <property type="match status" value="1"/>
</dbReference>
<dbReference type="Proteomes" id="UP000501168">
    <property type="component" value="Chromosome"/>
</dbReference>
<evidence type="ECO:0000259" key="4">
    <source>
        <dbReference type="SMART" id="SM01359"/>
    </source>
</evidence>
<dbReference type="InterPro" id="IPR051802">
    <property type="entry name" value="YfhM-like"/>
</dbReference>